<gene>
    <name evidence="6" type="primary">LOC108900528</name>
</gene>
<feature type="domain" description="TNFR-Cys" evidence="4">
    <location>
        <begin position="65"/>
        <end position="99"/>
    </location>
</feature>
<protein>
    <submittedName>
        <fullName evidence="6">LOW QUALITY PROTEIN: tumor necrosis factor receptor superfamily member 14-like</fullName>
    </submittedName>
</protein>
<dbReference type="GO" id="GO:0006955">
    <property type="term" value="P:immune response"/>
    <property type="evidence" value="ECO:0007669"/>
    <property type="project" value="InterPro"/>
</dbReference>
<dbReference type="PROSITE" id="PS00652">
    <property type="entry name" value="TNFR_NGFR_1"/>
    <property type="match status" value="2"/>
</dbReference>
<dbReference type="CDD" id="cd13405">
    <property type="entry name" value="TNFRSF14_teleost"/>
    <property type="match status" value="1"/>
</dbReference>
<dbReference type="GO" id="GO:0050830">
    <property type="term" value="P:defense response to Gram-positive bacterium"/>
    <property type="evidence" value="ECO:0007669"/>
    <property type="project" value="TreeGrafter"/>
</dbReference>
<evidence type="ECO:0000256" key="3">
    <source>
        <dbReference type="SAM" id="Phobius"/>
    </source>
</evidence>
<keyword evidence="3" id="KW-0812">Transmembrane</keyword>
<dbReference type="SMART" id="SM00208">
    <property type="entry name" value="TNFR"/>
    <property type="match status" value="4"/>
</dbReference>
<dbReference type="SUPFAM" id="SSF57586">
    <property type="entry name" value="TNF receptor-like"/>
    <property type="match status" value="2"/>
</dbReference>
<keyword evidence="3" id="KW-1133">Transmembrane helix</keyword>
<keyword evidence="3" id="KW-0472">Membrane</keyword>
<dbReference type="PANTHER" id="PTHR46838:SF1">
    <property type="entry name" value="TUMOR NECROSIS FACTOR RECEPTOR SUPERFAMILY MEMBER 14"/>
    <property type="match status" value="1"/>
</dbReference>
<evidence type="ECO:0000256" key="1">
    <source>
        <dbReference type="PROSITE-ProRule" id="PRU00206"/>
    </source>
</evidence>
<dbReference type="KEGG" id="lcf:108900528"/>
<accession>A0AAJ8B5W7</accession>
<dbReference type="GO" id="GO:0046642">
    <property type="term" value="P:negative regulation of alpha-beta T cell proliferation"/>
    <property type="evidence" value="ECO:0007669"/>
    <property type="project" value="TreeGrafter"/>
</dbReference>
<dbReference type="Proteomes" id="UP000694890">
    <property type="component" value="Linkage group LG6"/>
</dbReference>
<feature type="disulfide bond" evidence="1">
    <location>
        <begin position="102"/>
        <end position="117"/>
    </location>
</feature>
<evidence type="ECO:0000256" key="2">
    <source>
        <dbReference type="SAM" id="MobiDB-lite"/>
    </source>
</evidence>
<dbReference type="GO" id="GO:2000406">
    <property type="term" value="P:positive regulation of T cell migration"/>
    <property type="evidence" value="ECO:0007669"/>
    <property type="project" value="TreeGrafter"/>
</dbReference>
<proteinExistence type="predicted"/>
<evidence type="ECO:0000313" key="6">
    <source>
        <dbReference type="RefSeq" id="XP_050926972.1"/>
    </source>
</evidence>
<dbReference type="Gene3D" id="2.10.50.10">
    <property type="entry name" value="Tumor Necrosis Factor Receptor, subunit A, domain 2"/>
    <property type="match status" value="3"/>
</dbReference>
<dbReference type="FunFam" id="2.10.50.10:FF:000007">
    <property type="entry name" value="TNF receptor superfamily member 14"/>
    <property type="match status" value="1"/>
</dbReference>
<feature type="transmembrane region" description="Helical" evidence="3">
    <location>
        <begin position="236"/>
        <end position="255"/>
    </location>
</feature>
<sequence>MICTSDDVLLLVWIKTHLLQISVRWSPQLMKTINLPFKMTSRGKPLTAASLLILLMKVFSGSSLTCHPAEYQTGNECCPMCPPGSRVKTDCTEFRSTSCLPCLEGTYMNQPTGLKNCFPCTNCNTGSGLKIKTSCTSTSDTVCEPLEGFYCMDVKDKGCEAAQRHRHCEPGQYISKKGTASTDTECSDCPDGTFSDGTFTSCQLHTQCESINLQLIRPGTATTDAQCGEHSLNTTVTVISVVVPLLLIAAVVIFIKRKWLTGHFSKKNENSPPEEINGGETGVMMPMPTAAEMDSSRGSSE</sequence>
<dbReference type="PRINTS" id="PR01680">
    <property type="entry name" value="TNFACTORR6"/>
</dbReference>
<evidence type="ECO:0000313" key="5">
    <source>
        <dbReference type="Proteomes" id="UP000694890"/>
    </source>
</evidence>
<dbReference type="GO" id="GO:0009897">
    <property type="term" value="C:external side of plasma membrane"/>
    <property type="evidence" value="ECO:0007669"/>
    <property type="project" value="TreeGrafter"/>
</dbReference>
<feature type="region of interest" description="Disordered" evidence="2">
    <location>
        <begin position="264"/>
        <end position="301"/>
    </location>
</feature>
<dbReference type="Pfam" id="PF00020">
    <property type="entry name" value="TNFR_c6"/>
    <property type="match status" value="2"/>
</dbReference>
<comment type="caution">
    <text evidence="1">Lacks conserved residue(s) required for the propagation of feature annotation.</text>
</comment>
<dbReference type="InterPro" id="IPR008063">
    <property type="entry name" value="Fas_rcpt"/>
</dbReference>
<feature type="disulfide bond" evidence="1">
    <location>
        <begin position="81"/>
        <end position="99"/>
    </location>
</feature>
<dbReference type="GO" id="GO:0006915">
    <property type="term" value="P:apoptotic process"/>
    <property type="evidence" value="ECO:0007669"/>
    <property type="project" value="InterPro"/>
</dbReference>
<dbReference type="GeneID" id="108900528"/>
<dbReference type="PROSITE" id="PS50050">
    <property type="entry name" value="TNFR_NGFR_2"/>
    <property type="match status" value="2"/>
</dbReference>
<dbReference type="RefSeq" id="XP_050926972.1">
    <property type="nucleotide sequence ID" value="XM_051071015.1"/>
</dbReference>
<reference evidence="6" key="1">
    <citation type="submission" date="2025-08" db="UniProtKB">
        <authorList>
            <consortium name="RefSeq"/>
        </authorList>
    </citation>
    <scope>IDENTIFICATION</scope>
    <source>
        <tissue evidence="6">Brain</tissue>
    </source>
</reference>
<organism evidence="5 6">
    <name type="scientific">Lates calcarifer</name>
    <name type="common">Barramundi</name>
    <name type="synonym">Holocentrus calcarifer</name>
    <dbReference type="NCBI Taxonomy" id="8187"/>
    <lineage>
        <taxon>Eukaryota</taxon>
        <taxon>Metazoa</taxon>
        <taxon>Chordata</taxon>
        <taxon>Craniata</taxon>
        <taxon>Vertebrata</taxon>
        <taxon>Euteleostomi</taxon>
        <taxon>Actinopterygii</taxon>
        <taxon>Neopterygii</taxon>
        <taxon>Teleostei</taxon>
        <taxon>Neoteleostei</taxon>
        <taxon>Acanthomorphata</taxon>
        <taxon>Carangaria</taxon>
        <taxon>Carangaria incertae sedis</taxon>
        <taxon>Centropomidae</taxon>
        <taxon>Lates</taxon>
    </lineage>
</organism>
<feature type="repeat" description="TNFR-Cys" evidence="1">
    <location>
        <begin position="65"/>
        <end position="99"/>
    </location>
</feature>
<feature type="repeat" description="TNFR-Cys" evidence="1">
    <location>
        <begin position="101"/>
        <end position="143"/>
    </location>
</feature>
<keyword evidence="1" id="KW-1015">Disulfide bond</keyword>
<dbReference type="GO" id="GO:0004888">
    <property type="term" value="F:transmembrane signaling receptor activity"/>
    <property type="evidence" value="ECO:0007669"/>
    <property type="project" value="InterPro"/>
</dbReference>
<feature type="domain" description="TNFR-Cys" evidence="4">
    <location>
        <begin position="101"/>
        <end position="143"/>
    </location>
</feature>
<dbReference type="GO" id="GO:0050829">
    <property type="term" value="P:defense response to Gram-negative bacterium"/>
    <property type="evidence" value="ECO:0007669"/>
    <property type="project" value="TreeGrafter"/>
</dbReference>
<name>A0AAJ8B5W7_LATCA</name>
<dbReference type="GO" id="GO:0007165">
    <property type="term" value="P:signal transduction"/>
    <property type="evidence" value="ECO:0007669"/>
    <property type="project" value="InterPro"/>
</dbReference>
<dbReference type="PANTHER" id="PTHR46838">
    <property type="entry name" value="TUMOR NECROSIS FACTOR RECEPTOR SUPERFAMILY MEMBER 14"/>
    <property type="match status" value="1"/>
</dbReference>
<evidence type="ECO:0000259" key="4">
    <source>
        <dbReference type="PROSITE" id="PS50050"/>
    </source>
</evidence>
<dbReference type="FunFam" id="2.10.50.10:FF:000065">
    <property type="entry name" value="TNF receptor superfamily member 14"/>
    <property type="match status" value="1"/>
</dbReference>
<dbReference type="AlphaFoldDB" id="A0AAJ8B5W7"/>
<dbReference type="GO" id="GO:0002720">
    <property type="term" value="P:positive regulation of cytokine production involved in immune response"/>
    <property type="evidence" value="ECO:0007669"/>
    <property type="project" value="TreeGrafter"/>
</dbReference>
<dbReference type="InterPro" id="IPR001368">
    <property type="entry name" value="TNFR/NGFR_Cys_rich_reg"/>
</dbReference>
<feature type="disulfide bond" evidence="1">
    <location>
        <begin position="78"/>
        <end position="91"/>
    </location>
</feature>